<keyword evidence="2" id="KW-1185">Reference proteome</keyword>
<reference evidence="2" key="1">
    <citation type="journal article" date="2019" name="Int. J. Syst. Evol. Microbiol.">
        <title>The Global Catalogue of Microorganisms (GCM) 10K type strain sequencing project: providing services to taxonomists for standard genome sequencing and annotation.</title>
        <authorList>
            <consortium name="The Broad Institute Genomics Platform"/>
            <consortium name="The Broad Institute Genome Sequencing Center for Infectious Disease"/>
            <person name="Wu L."/>
            <person name="Ma J."/>
        </authorList>
    </citation>
    <scope>NUCLEOTIDE SEQUENCE [LARGE SCALE GENOMIC DNA]</scope>
    <source>
        <strain evidence="2">JCM 4147</strain>
    </source>
</reference>
<sequence>MNMQEAAVRADEILDGTFAAIKPPVHWTHDESVEGGCDVQRSRAVMTIISEERRGSFLGVIERYWENQGYKRLAVNKSKSPAIYYRTPDDFNVRVLVGSNGQAFFEVATPCVNASAVSPPKAETVGPNYAGKDIPFPDVKSDFWSAKSAPPSSPAPRT</sequence>
<dbReference type="EMBL" id="JBHSPU010000020">
    <property type="protein sequence ID" value="MFC5916381.1"/>
    <property type="molecule type" value="Genomic_DNA"/>
</dbReference>
<name>A0ABW1GNE2_9ACTN</name>
<organism evidence="1 2">
    <name type="scientific">Streptomyces pulveraceus</name>
    <dbReference type="NCBI Taxonomy" id="68258"/>
    <lineage>
        <taxon>Bacteria</taxon>
        <taxon>Bacillati</taxon>
        <taxon>Actinomycetota</taxon>
        <taxon>Actinomycetes</taxon>
        <taxon>Kitasatosporales</taxon>
        <taxon>Streptomycetaceae</taxon>
        <taxon>Streptomyces</taxon>
    </lineage>
</organism>
<dbReference type="Proteomes" id="UP001596200">
    <property type="component" value="Unassembled WGS sequence"/>
</dbReference>
<accession>A0ABW1GNE2</accession>
<gene>
    <name evidence="1" type="ORF">ACFP1B_23575</name>
</gene>
<evidence type="ECO:0000313" key="2">
    <source>
        <dbReference type="Proteomes" id="UP001596200"/>
    </source>
</evidence>
<comment type="caution">
    <text evidence="1">The sequence shown here is derived from an EMBL/GenBank/DDBJ whole genome shotgun (WGS) entry which is preliminary data.</text>
</comment>
<protein>
    <submittedName>
        <fullName evidence="1">Uncharacterized protein</fullName>
    </submittedName>
</protein>
<dbReference type="RefSeq" id="WP_344506837.1">
    <property type="nucleotide sequence ID" value="NZ_BAAATU010000001.1"/>
</dbReference>
<evidence type="ECO:0000313" key="1">
    <source>
        <dbReference type="EMBL" id="MFC5916381.1"/>
    </source>
</evidence>
<proteinExistence type="predicted"/>